<keyword evidence="3" id="KW-1185">Reference proteome</keyword>
<reference evidence="1 3" key="1">
    <citation type="journal article" date="2017" name="Nature">
        <title>The sunflower genome provides insights into oil metabolism, flowering and Asterid evolution.</title>
        <authorList>
            <person name="Badouin H."/>
            <person name="Gouzy J."/>
            <person name="Grassa C.J."/>
            <person name="Murat F."/>
            <person name="Staton S.E."/>
            <person name="Cottret L."/>
            <person name="Lelandais-Briere C."/>
            <person name="Owens G.L."/>
            <person name="Carrere S."/>
            <person name="Mayjonade B."/>
            <person name="Legrand L."/>
            <person name="Gill N."/>
            <person name="Kane N.C."/>
            <person name="Bowers J.E."/>
            <person name="Hubner S."/>
            <person name="Bellec A."/>
            <person name="Berard A."/>
            <person name="Berges H."/>
            <person name="Blanchet N."/>
            <person name="Boniface M.C."/>
            <person name="Brunel D."/>
            <person name="Catrice O."/>
            <person name="Chaidir N."/>
            <person name="Claudel C."/>
            <person name="Donnadieu C."/>
            <person name="Faraut T."/>
            <person name="Fievet G."/>
            <person name="Helmstetter N."/>
            <person name="King M."/>
            <person name="Knapp S.J."/>
            <person name="Lai Z."/>
            <person name="Le Paslier M.C."/>
            <person name="Lippi Y."/>
            <person name="Lorenzon L."/>
            <person name="Mandel J.R."/>
            <person name="Marage G."/>
            <person name="Marchand G."/>
            <person name="Marquand E."/>
            <person name="Bret-Mestries E."/>
            <person name="Morien E."/>
            <person name="Nambeesan S."/>
            <person name="Nguyen T."/>
            <person name="Pegot-Espagnet P."/>
            <person name="Pouilly N."/>
            <person name="Raftis F."/>
            <person name="Sallet E."/>
            <person name="Schiex T."/>
            <person name="Thomas J."/>
            <person name="Vandecasteele C."/>
            <person name="Vares D."/>
            <person name="Vear F."/>
            <person name="Vautrin S."/>
            <person name="Crespi M."/>
            <person name="Mangin B."/>
            <person name="Burke J.M."/>
            <person name="Salse J."/>
            <person name="Munos S."/>
            <person name="Vincourt P."/>
            <person name="Rieseberg L.H."/>
            <person name="Langlade N.B."/>
        </authorList>
    </citation>
    <scope>NUCLEOTIDE SEQUENCE [LARGE SCALE GENOMIC DNA]</scope>
    <source>
        <strain evidence="3">cv. SF193</strain>
        <tissue evidence="1">Leaves</tissue>
    </source>
</reference>
<reference evidence="1" key="3">
    <citation type="submission" date="2020-06" db="EMBL/GenBank/DDBJ databases">
        <title>Helianthus annuus Genome sequencing and assembly Release 2.</title>
        <authorList>
            <person name="Gouzy J."/>
            <person name="Langlade N."/>
            <person name="Munos S."/>
        </authorList>
    </citation>
    <scope>NUCLEOTIDE SEQUENCE</scope>
    <source>
        <tissue evidence="1">Leaves</tissue>
    </source>
</reference>
<dbReference type="AlphaFoldDB" id="A0A251SP75"/>
<dbReference type="Gramene" id="mRNA:HanXRQr2_Chr13g0574211">
    <property type="protein sequence ID" value="mRNA:HanXRQr2_Chr13g0574211"/>
    <property type="gene ID" value="HanXRQr2_Chr13g0574211"/>
</dbReference>
<evidence type="ECO:0000313" key="3">
    <source>
        <dbReference type="Proteomes" id="UP000215914"/>
    </source>
</evidence>
<dbReference type="EMBL" id="CM007902">
    <property type="protein sequence ID" value="OTG00544.1"/>
    <property type="molecule type" value="Genomic_DNA"/>
</dbReference>
<dbReference type="Proteomes" id="UP000215914">
    <property type="component" value="Chromosome 13"/>
</dbReference>
<dbReference type="InParanoid" id="A0A251SP75"/>
<reference evidence="2" key="2">
    <citation type="submission" date="2017-02" db="EMBL/GenBank/DDBJ databases">
        <title>Sunflower complete genome.</title>
        <authorList>
            <person name="Langlade N."/>
            <person name="Munos S."/>
        </authorList>
    </citation>
    <scope>NUCLEOTIDE SEQUENCE [LARGE SCALE GENOMIC DNA]</scope>
    <source>
        <tissue evidence="2">Leaves</tissue>
    </source>
</reference>
<evidence type="ECO:0000313" key="2">
    <source>
        <dbReference type="EMBL" id="OTG00544.1"/>
    </source>
</evidence>
<organism evidence="2 3">
    <name type="scientific">Helianthus annuus</name>
    <name type="common">Common sunflower</name>
    <dbReference type="NCBI Taxonomy" id="4232"/>
    <lineage>
        <taxon>Eukaryota</taxon>
        <taxon>Viridiplantae</taxon>
        <taxon>Streptophyta</taxon>
        <taxon>Embryophyta</taxon>
        <taxon>Tracheophyta</taxon>
        <taxon>Spermatophyta</taxon>
        <taxon>Magnoliopsida</taxon>
        <taxon>eudicotyledons</taxon>
        <taxon>Gunneridae</taxon>
        <taxon>Pentapetalae</taxon>
        <taxon>asterids</taxon>
        <taxon>campanulids</taxon>
        <taxon>Asterales</taxon>
        <taxon>Asteraceae</taxon>
        <taxon>Asteroideae</taxon>
        <taxon>Heliantheae alliance</taxon>
        <taxon>Heliantheae</taxon>
        <taxon>Helianthus</taxon>
    </lineage>
</organism>
<evidence type="ECO:0000313" key="1">
    <source>
        <dbReference type="EMBL" id="KAF5772215.1"/>
    </source>
</evidence>
<protein>
    <submittedName>
        <fullName evidence="2">Uncharacterized protein</fullName>
    </submittedName>
</protein>
<name>A0A251SP75_HELAN</name>
<accession>A0A251SP75</accession>
<proteinExistence type="predicted"/>
<dbReference type="EMBL" id="MNCJ02000328">
    <property type="protein sequence ID" value="KAF5772215.1"/>
    <property type="molecule type" value="Genomic_DNA"/>
</dbReference>
<sequence>MSSSSVHGKSIKNESILLEIIFFIREVLLRYRVTRLINRLSSACNIKANQ</sequence>
<gene>
    <name evidence="2" type="ORF">HannXRQ_Chr13g0392221</name>
    <name evidence="1" type="ORF">HanXRQr2_Chr13g0574211</name>
</gene>